<evidence type="ECO:0000256" key="1">
    <source>
        <dbReference type="SAM" id="MobiDB-lite"/>
    </source>
</evidence>
<dbReference type="EMBL" id="CAJVPV010001551">
    <property type="protein sequence ID" value="CAG8500954.1"/>
    <property type="molecule type" value="Genomic_DNA"/>
</dbReference>
<feature type="compositionally biased region" description="Low complexity" evidence="1">
    <location>
        <begin position="173"/>
        <end position="190"/>
    </location>
</feature>
<name>A0A9N9EZZ6_9GLOM</name>
<organism evidence="2 3">
    <name type="scientific">Acaulospora morrowiae</name>
    <dbReference type="NCBI Taxonomy" id="94023"/>
    <lineage>
        <taxon>Eukaryota</taxon>
        <taxon>Fungi</taxon>
        <taxon>Fungi incertae sedis</taxon>
        <taxon>Mucoromycota</taxon>
        <taxon>Glomeromycotina</taxon>
        <taxon>Glomeromycetes</taxon>
        <taxon>Diversisporales</taxon>
        <taxon>Acaulosporaceae</taxon>
        <taxon>Acaulospora</taxon>
    </lineage>
</organism>
<reference evidence="2" key="1">
    <citation type="submission" date="2021-06" db="EMBL/GenBank/DDBJ databases">
        <authorList>
            <person name="Kallberg Y."/>
            <person name="Tangrot J."/>
            <person name="Rosling A."/>
        </authorList>
    </citation>
    <scope>NUCLEOTIDE SEQUENCE</scope>
    <source>
        <strain evidence="2">CL551</strain>
    </source>
</reference>
<evidence type="ECO:0000313" key="3">
    <source>
        <dbReference type="Proteomes" id="UP000789342"/>
    </source>
</evidence>
<dbReference type="OrthoDB" id="2436099at2759"/>
<proteinExistence type="predicted"/>
<evidence type="ECO:0000313" key="2">
    <source>
        <dbReference type="EMBL" id="CAG8500954.1"/>
    </source>
</evidence>
<keyword evidence="3" id="KW-1185">Reference proteome</keyword>
<gene>
    <name evidence="2" type="ORF">AMORRO_LOCUS3249</name>
</gene>
<dbReference type="AlphaFoldDB" id="A0A9N9EZZ6"/>
<protein>
    <submittedName>
        <fullName evidence="2">1428_t:CDS:1</fullName>
    </submittedName>
</protein>
<sequence length="247" mass="28677">MTNSKTREENHADPRPLNFFSKFKYRSSSNAHHECGLRLNLALQEAPDSKKLLNLRRKWDNDEYRDDWASPQIEIVLGDFISNQERSNDELDACVNETIRDGNKWIVCDTDVRDLLVKWKQEKPRPRTDQKRFTFPTPNVDNVDEMKTVSHISRAILYEEKGITLDPLPEIEYSSTQSESSTEPETSTTSLPQDIIHDDSAEILGFVETLHKERISSEIRERNRDFVGQFTETTHIFVSVACKTKMD</sequence>
<dbReference type="Proteomes" id="UP000789342">
    <property type="component" value="Unassembled WGS sequence"/>
</dbReference>
<feature type="region of interest" description="Disordered" evidence="1">
    <location>
        <begin position="173"/>
        <end position="194"/>
    </location>
</feature>
<comment type="caution">
    <text evidence="2">The sequence shown here is derived from an EMBL/GenBank/DDBJ whole genome shotgun (WGS) entry which is preliminary data.</text>
</comment>
<accession>A0A9N9EZZ6</accession>